<proteinExistence type="predicted"/>
<reference evidence="1 2" key="1">
    <citation type="submission" date="2016-03" db="EMBL/GenBank/DDBJ databases">
        <title>Trachymyrmex septentrionalis WGS genome.</title>
        <authorList>
            <person name="Nygaard S."/>
            <person name="Hu H."/>
            <person name="Boomsma J."/>
            <person name="Zhang G."/>
        </authorList>
    </citation>
    <scope>NUCLEOTIDE SEQUENCE [LARGE SCALE GENOMIC DNA]</scope>
    <source>
        <strain evidence="1">Tsep2-gDNA-1</strain>
        <tissue evidence="1">Whole body</tissue>
    </source>
</reference>
<organism evidence="1 2">
    <name type="scientific">Trachymyrmex septentrionalis</name>
    <dbReference type="NCBI Taxonomy" id="34720"/>
    <lineage>
        <taxon>Eukaryota</taxon>
        <taxon>Metazoa</taxon>
        <taxon>Ecdysozoa</taxon>
        <taxon>Arthropoda</taxon>
        <taxon>Hexapoda</taxon>
        <taxon>Insecta</taxon>
        <taxon>Pterygota</taxon>
        <taxon>Neoptera</taxon>
        <taxon>Endopterygota</taxon>
        <taxon>Hymenoptera</taxon>
        <taxon>Apocrita</taxon>
        <taxon>Aculeata</taxon>
        <taxon>Formicoidea</taxon>
        <taxon>Formicidae</taxon>
        <taxon>Myrmicinae</taxon>
        <taxon>Trachymyrmex</taxon>
    </lineage>
</organism>
<accession>A0A151K083</accession>
<keyword evidence="2" id="KW-1185">Reference proteome</keyword>
<dbReference type="EMBL" id="KQ981298">
    <property type="protein sequence ID" value="KYN43067.1"/>
    <property type="molecule type" value="Genomic_DNA"/>
</dbReference>
<gene>
    <name evidence="1" type="ORF">ALC56_02506</name>
</gene>
<dbReference type="PANTHER" id="PTHR33053">
    <property type="entry name" value="PROTEIN, PUTATIVE-RELATED"/>
    <property type="match status" value="1"/>
</dbReference>
<dbReference type="Proteomes" id="UP000078541">
    <property type="component" value="Unassembled WGS sequence"/>
</dbReference>
<name>A0A151K083_9HYME</name>
<sequence>MNVYYIVVQHFNTRDGKALRISSFNKFALFTRWFKKNSLYKFRKYFSLKQTNLQKHYYCLFYSRNFFHFSIPILEGILRQNYFNHYLLVITIFMLYSKRITFPMININRDFLNKFVYESENSYSSNIFLKEFIDEYNVLHNKEFYYEDLKFRVSIRYIIYDAPALSFVKCIKVDIFGYESINNRRGMISQFPLEYMHLICNSLHCAIRILCHDVDCIENNQYAKDLLIYFVNISKILYRQDFIIYNVHNLIHLTDNVAKFGHLDIFSRFPFESFFK</sequence>
<protein>
    <recommendedName>
        <fullName evidence="3">DUF4218 domain-containing protein</fullName>
    </recommendedName>
</protein>
<dbReference type="STRING" id="34720.A0A151K083"/>
<evidence type="ECO:0000313" key="2">
    <source>
        <dbReference type="Proteomes" id="UP000078541"/>
    </source>
</evidence>
<evidence type="ECO:0000313" key="1">
    <source>
        <dbReference type="EMBL" id="KYN43067.1"/>
    </source>
</evidence>
<dbReference type="AlphaFoldDB" id="A0A151K083"/>
<evidence type="ECO:0008006" key="3">
    <source>
        <dbReference type="Google" id="ProtNLM"/>
    </source>
</evidence>